<dbReference type="InterPro" id="IPR039447">
    <property type="entry name" value="UreH-like_TM_dom"/>
</dbReference>
<sequence>MYELSFFSAMLIGLAGGVHCAGMCGGIVGAFSYALPKNASLLAYSLTYNFGRILSYTLAGGLTGWLGQIFSNQIHQGVLILQFIGSVFLVLLAFYVTGWWRGLVKLEKIGSNLWKWIRPWSTKLLPFKTPLHALPYGMIWGWLPCGLIYSSLTWSLASGSAINGALLMFGFGLGTLPIMILMALGFDKVKSLAQHPNVKLAIGLLLLIFASLQILNLITSSV</sequence>
<keyword evidence="1" id="KW-1133">Transmembrane helix</keyword>
<dbReference type="Pfam" id="PF13386">
    <property type="entry name" value="DsbD_2"/>
    <property type="match status" value="1"/>
</dbReference>
<feature type="transmembrane region" description="Helical" evidence="1">
    <location>
        <begin position="133"/>
        <end position="152"/>
    </location>
</feature>
<dbReference type="PANTHER" id="PTHR42208:SF1">
    <property type="entry name" value="HEAVY METAL TRANSPORTER"/>
    <property type="match status" value="1"/>
</dbReference>
<feature type="domain" description="Urease accessory protein UreH-like transmembrane" evidence="2">
    <location>
        <begin position="9"/>
        <end position="208"/>
    </location>
</feature>
<comment type="caution">
    <text evidence="3">The sequence shown here is derived from an EMBL/GenBank/DDBJ whole genome shotgun (WGS) entry which is preliminary data.</text>
</comment>
<gene>
    <name evidence="3" type="ORF">RS130_15335</name>
</gene>
<keyword evidence="4" id="KW-1185">Reference proteome</keyword>
<dbReference type="Proteomes" id="UP001247805">
    <property type="component" value="Unassembled WGS sequence"/>
</dbReference>
<organism evidence="3 4">
    <name type="scientific">Paraglaciecola aquimarina</name>
    <dbReference type="NCBI Taxonomy" id="1235557"/>
    <lineage>
        <taxon>Bacteria</taxon>
        <taxon>Pseudomonadati</taxon>
        <taxon>Pseudomonadota</taxon>
        <taxon>Gammaproteobacteria</taxon>
        <taxon>Alteromonadales</taxon>
        <taxon>Alteromonadaceae</taxon>
        <taxon>Paraglaciecola</taxon>
    </lineage>
</organism>
<dbReference type="RefSeq" id="WP_316026644.1">
    <property type="nucleotide sequence ID" value="NZ_JAWDIO010000002.1"/>
</dbReference>
<dbReference type="PANTHER" id="PTHR42208">
    <property type="entry name" value="HEAVY METAL TRANSPORTER-RELATED"/>
    <property type="match status" value="1"/>
</dbReference>
<evidence type="ECO:0000256" key="1">
    <source>
        <dbReference type="SAM" id="Phobius"/>
    </source>
</evidence>
<feature type="transmembrane region" description="Helical" evidence="1">
    <location>
        <begin position="164"/>
        <end position="186"/>
    </location>
</feature>
<dbReference type="EMBL" id="JAWDIO010000002">
    <property type="protein sequence ID" value="MDU0355089.1"/>
    <property type="molecule type" value="Genomic_DNA"/>
</dbReference>
<evidence type="ECO:0000259" key="2">
    <source>
        <dbReference type="Pfam" id="PF13386"/>
    </source>
</evidence>
<evidence type="ECO:0000313" key="3">
    <source>
        <dbReference type="EMBL" id="MDU0355089.1"/>
    </source>
</evidence>
<feature type="transmembrane region" description="Helical" evidence="1">
    <location>
        <begin position="198"/>
        <end position="218"/>
    </location>
</feature>
<evidence type="ECO:0000313" key="4">
    <source>
        <dbReference type="Proteomes" id="UP001247805"/>
    </source>
</evidence>
<keyword evidence="1" id="KW-0812">Transmembrane</keyword>
<proteinExistence type="predicted"/>
<reference evidence="3 4" key="1">
    <citation type="submission" date="2023-10" db="EMBL/GenBank/DDBJ databases">
        <title>Glaciecola aquimarina strain GGW-M5 nov., isolated from a coastal seawater.</title>
        <authorList>
            <person name="Bayburt H."/>
            <person name="Kim J.M."/>
            <person name="Choi B.J."/>
            <person name="Jeon C.O."/>
        </authorList>
    </citation>
    <scope>NUCLEOTIDE SEQUENCE [LARGE SCALE GENOMIC DNA]</scope>
    <source>
        <strain evidence="3 4">KCTC 32108</strain>
    </source>
</reference>
<protein>
    <submittedName>
        <fullName evidence="3">Sulfite exporter TauE/SafE family protein</fullName>
    </submittedName>
</protein>
<feature type="transmembrane region" description="Helical" evidence="1">
    <location>
        <begin position="78"/>
        <end position="100"/>
    </location>
</feature>
<keyword evidence="1" id="KW-0472">Membrane</keyword>
<accession>A0ABU3SYJ7</accession>
<feature type="transmembrane region" description="Helical" evidence="1">
    <location>
        <begin position="44"/>
        <end position="66"/>
    </location>
</feature>
<name>A0ABU3SYJ7_9ALTE</name>